<keyword evidence="2" id="KW-1185">Reference proteome</keyword>
<keyword evidence="1" id="KW-0808">Transferase</keyword>
<organism evidence="1 2">
    <name type="scientific">Pseudoalteromonas spongiae</name>
    <dbReference type="NCBI Taxonomy" id="298657"/>
    <lineage>
        <taxon>Bacteria</taxon>
        <taxon>Pseudomonadati</taxon>
        <taxon>Pseudomonadota</taxon>
        <taxon>Gammaproteobacteria</taxon>
        <taxon>Alteromonadales</taxon>
        <taxon>Pseudoalteromonadaceae</taxon>
        <taxon>Pseudoalteromonas</taxon>
    </lineage>
</organism>
<dbReference type="SUPFAM" id="SSF47384">
    <property type="entry name" value="Homodimeric domain of signal transducing histidine kinase"/>
    <property type="match status" value="1"/>
</dbReference>
<dbReference type="RefSeq" id="WP_010558585.1">
    <property type="nucleotide sequence ID" value="NZ_CP023399.1"/>
</dbReference>
<gene>
    <name evidence="1" type="ORF">WAE96_16360</name>
</gene>
<dbReference type="EMBL" id="JBAWKS010000002">
    <property type="protein sequence ID" value="MEI4551248.1"/>
    <property type="molecule type" value="Genomic_DNA"/>
</dbReference>
<name>A0ABU8EYI6_9GAMM</name>
<dbReference type="GO" id="GO:0016301">
    <property type="term" value="F:kinase activity"/>
    <property type="evidence" value="ECO:0007669"/>
    <property type="project" value="UniProtKB-KW"/>
</dbReference>
<protein>
    <submittedName>
        <fullName evidence="1">Histidine kinase</fullName>
    </submittedName>
</protein>
<comment type="caution">
    <text evidence="1">The sequence shown here is derived from an EMBL/GenBank/DDBJ whole genome shotgun (WGS) entry which is preliminary data.</text>
</comment>
<sequence>MTDNNEQLNTLVHDARKPLNHISMHAEIIKILSEDAAKNSEISDAANKIIAASKACSELLQQIAENAK</sequence>
<reference evidence="1 2" key="1">
    <citation type="submission" date="2023-12" db="EMBL/GenBank/DDBJ databases">
        <title>Friends and Foes: Symbiotic and Algicidal bacterial influence on Karenia brevis blooms.</title>
        <authorList>
            <person name="Fei C."/>
            <person name="Mohamed A.R."/>
            <person name="Booker A."/>
            <person name="Arshad M."/>
            <person name="Klass S."/>
            <person name="Ahn S."/>
            <person name="Gilbert P.M."/>
            <person name="Heil C.A."/>
            <person name="Martinez J.M."/>
            <person name="Amin S.A."/>
        </authorList>
    </citation>
    <scope>NUCLEOTIDE SEQUENCE [LARGE SCALE GENOMIC DNA]</scope>
    <source>
        <strain evidence="1 2">CE15</strain>
    </source>
</reference>
<dbReference type="Proteomes" id="UP001382455">
    <property type="component" value="Unassembled WGS sequence"/>
</dbReference>
<evidence type="ECO:0000313" key="1">
    <source>
        <dbReference type="EMBL" id="MEI4551248.1"/>
    </source>
</evidence>
<dbReference type="InterPro" id="IPR036097">
    <property type="entry name" value="HisK_dim/P_sf"/>
</dbReference>
<keyword evidence="1" id="KW-0418">Kinase</keyword>
<proteinExistence type="predicted"/>
<evidence type="ECO:0000313" key="2">
    <source>
        <dbReference type="Proteomes" id="UP001382455"/>
    </source>
</evidence>
<accession>A0ABU8EYI6</accession>